<dbReference type="SUPFAM" id="SSF46785">
    <property type="entry name" value="Winged helix' DNA-binding domain"/>
    <property type="match status" value="1"/>
</dbReference>
<feature type="domain" description="HTH crp-type" evidence="5">
    <location>
        <begin position="145"/>
        <end position="219"/>
    </location>
</feature>
<dbReference type="PANTHER" id="PTHR24567:SF74">
    <property type="entry name" value="HTH-TYPE TRANSCRIPTIONAL REGULATOR ARCR"/>
    <property type="match status" value="1"/>
</dbReference>
<dbReference type="PROSITE" id="PS50042">
    <property type="entry name" value="CNMP_BINDING_3"/>
    <property type="match status" value="1"/>
</dbReference>
<dbReference type="Proteomes" id="UP001519308">
    <property type="component" value="Unassembled WGS sequence"/>
</dbReference>
<dbReference type="InterPro" id="IPR012318">
    <property type="entry name" value="HTH_CRP"/>
</dbReference>
<dbReference type="InterPro" id="IPR000595">
    <property type="entry name" value="cNMP-bd_dom"/>
</dbReference>
<keyword evidence="7" id="KW-1185">Reference proteome</keyword>
<dbReference type="Gene3D" id="2.60.120.10">
    <property type="entry name" value="Jelly Rolls"/>
    <property type="match status" value="1"/>
</dbReference>
<comment type="caution">
    <text evidence="6">The sequence shown here is derived from an EMBL/GenBank/DDBJ whole genome shotgun (WGS) entry which is preliminary data.</text>
</comment>
<evidence type="ECO:0000256" key="3">
    <source>
        <dbReference type="ARBA" id="ARBA00023163"/>
    </source>
</evidence>
<evidence type="ECO:0000313" key="7">
    <source>
        <dbReference type="Proteomes" id="UP001519308"/>
    </source>
</evidence>
<dbReference type="PROSITE" id="PS51063">
    <property type="entry name" value="HTH_CRP_2"/>
    <property type="match status" value="1"/>
</dbReference>
<dbReference type="InterPro" id="IPR014710">
    <property type="entry name" value="RmlC-like_jellyroll"/>
</dbReference>
<evidence type="ECO:0000313" key="6">
    <source>
        <dbReference type="EMBL" id="MBP2023631.1"/>
    </source>
</evidence>
<protein>
    <submittedName>
        <fullName evidence="6">CRP-like cAMP-binding protein</fullName>
    </submittedName>
</protein>
<keyword evidence="1" id="KW-0805">Transcription regulation</keyword>
<evidence type="ECO:0000259" key="5">
    <source>
        <dbReference type="PROSITE" id="PS51063"/>
    </source>
</evidence>
<evidence type="ECO:0000256" key="2">
    <source>
        <dbReference type="ARBA" id="ARBA00023125"/>
    </source>
</evidence>
<accession>A0ABS4K8Q1</accession>
<dbReference type="CDD" id="cd00092">
    <property type="entry name" value="HTH_CRP"/>
    <property type="match status" value="1"/>
</dbReference>
<dbReference type="Gene3D" id="1.10.10.10">
    <property type="entry name" value="Winged helix-like DNA-binding domain superfamily/Winged helix DNA-binding domain"/>
    <property type="match status" value="1"/>
</dbReference>
<organism evidence="6 7">
    <name type="scientific">Clostridium punense</name>
    <dbReference type="NCBI Taxonomy" id="1054297"/>
    <lineage>
        <taxon>Bacteria</taxon>
        <taxon>Bacillati</taxon>
        <taxon>Bacillota</taxon>
        <taxon>Clostridia</taxon>
        <taxon>Eubacteriales</taxon>
        <taxon>Clostridiaceae</taxon>
        <taxon>Clostridium</taxon>
    </lineage>
</organism>
<dbReference type="InterPro" id="IPR018490">
    <property type="entry name" value="cNMP-bd_dom_sf"/>
</dbReference>
<dbReference type="SMART" id="SM00419">
    <property type="entry name" value="HTH_CRP"/>
    <property type="match status" value="1"/>
</dbReference>
<dbReference type="InterPro" id="IPR036388">
    <property type="entry name" value="WH-like_DNA-bd_sf"/>
</dbReference>
<dbReference type="CDD" id="cd00038">
    <property type="entry name" value="CAP_ED"/>
    <property type="match status" value="1"/>
</dbReference>
<dbReference type="Pfam" id="PF00027">
    <property type="entry name" value="cNMP_binding"/>
    <property type="match status" value="1"/>
</dbReference>
<reference evidence="6 7" key="1">
    <citation type="submission" date="2021-03" db="EMBL/GenBank/DDBJ databases">
        <title>Genomic Encyclopedia of Type Strains, Phase IV (KMG-IV): sequencing the most valuable type-strain genomes for metagenomic binning, comparative biology and taxonomic classification.</title>
        <authorList>
            <person name="Goeker M."/>
        </authorList>
    </citation>
    <scope>NUCLEOTIDE SEQUENCE [LARGE SCALE GENOMIC DNA]</scope>
    <source>
        <strain evidence="6 7">DSM 28650</strain>
    </source>
</reference>
<dbReference type="EMBL" id="JAGGLL010000034">
    <property type="protein sequence ID" value="MBP2023631.1"/>
    <property type="molecule type" value="Genomic_DNA"/>
</dbReference>
<sequence length="231" mass="26504">MKFMYNELFDEKRQTRMRNYFLNSLSKQGTLRSYEKNEILSVDYNNYFGIVVDGVVSVSILSSKGNQKLLYMLRPGEIFGEMNYFCGGSSLTVGIVKEKARISLVNKNVLEEELKNDSDIYRYFIHSITRKYRIVMLQLTNNVFNDSIGRIADALLRLASCSIGAGEQEQVFIDTPFTHQELANNIGCSRITVTRCINRFIDEGIISYEGKKIILNNPLALKQYIDVIEDD</sequence>
<feature type="domain" description="Cyclic nucleotide-binding" evidence="4">
    <location>
        <begin position="43"/>
        <end position="131"/>
    </location>
</feature>
<proteinExistence type="predicted"/>
<gene>
    <name evidence="6" type="ORF">J2Z44_003470</name>
</gene>
<evidence type="ECO:0000256" key="1">
    <source>
        <dbReference type="ARBA" id="ARBA00023015"/>
    </source>
</evidence>
<dbReference type="InterPro" id="IPR050397">
    <property type="entry name" value="Env_Response_Regulators"/>
</dbReference>
<keyword evidence="2" id="KW-0238">DNA-binding</keyword>
<dbReference type="SUPFAM" id="SSF51206">
    <property type="entry name" value="cAMP-binding domain-like"/>
    <property type="match status" value="1"/>
</dbReference>
<dbReference type="Pfam" id="PF13545">
    <property type="entry name" value="HTH_Crp_2"/>
    <property type="match status" value="1"/>
</dbReference>
<dbReference type="PANTHER" id="PTHR24567">
    <property type="entry name" value="CRP FAMILY TRANSCRIPTIONAL REGULATORY PROTEIN"/>
    <property type="match status" value="1"/>
</dbReference>
<keyword evidence="3" id="KW-0804">Transcription</keyword>
<evidence type="ECO:0000259" key="4">
    <source>
        <dbReference type="PROSITE" id="PS50042"/>
    </source>
</evidence>
<name>A0ABS4K8Q1_9CLOT</name>
<dbReference type="InterPro" id="IPR036390">
    <property type="entry name" value="WH_DNA-bd_sf"/>
</dbReference>